<dbReference type="GO" id="GO:1990904">
    <property type="term" value="C:ribonucleoprotein complex"/>
    <property type="evidence" value="ECO:0007669"/>
    <property type="project" value="UniProtKB-KW"/>
</dbReference>
<evidence type="ECO:0000259" key="5">
    <source>
        <dbReference type="PROSITE" id="PS50126"/>
    </source>
</evidence>
<dbReference type="PANTHER" id="PTHR10724">
    <property type="entry name" value="30S RIBOSOMAL PROTEIN S1"/>
    <property type="match status" value="1"/>
</dbReference>
<dbReference type="AlphaFoldDB" id="A0A2J7ZG81"/>
<dbReference type="InterPro" id="IPR003029">
    <property type="entry name" value="S1_domain"/>
</dbReference>
<name>A0A2J7ZG81_9CHLO</name>
<feature type="non-terminal residue" evidence="6">
    <location>
        <position position="1"/>
    </location>
</feature>
<dbReference type="Proteomes" id="UP000236333">
    <property type="component" value="Unassembled WGS sequence"/>
</dbReference>
<evidence type="ECO:0000313" key="6">
    <source>
        <dbReference type="EMBL" id="PNG99281.1"/>
    </source>
</evidence>
<comment type="caution">
    <text evidence="6">The sequence shown here is derived from an EMBL/GenBank/DDBJ whole genome shotgun (WGS) entry which is preliminary data.</text>
</comment>
<keyword evidence="2 6" id="KW-0689">Ribosomal protein</keyword>
<dbReference type="Pfam" id="PF00575">
    <property type="entry name" value="S1"/>
    <property type="match status" value="2"/>
</dbReference>
<comment type="similarity">
    <text evidence="1">Belongs to the bacterial ribosomal protein bS1 family.</text>
</comment>
<feature type="compositionally biased region" description="Low complexity" evidence="4">
    <location>
        <begin position="134"/>
        <end position="150"/>
    </location>
</feature>
<dbReference type="PROSITE" id="PS50126">
    <property type="entry name" value="S1"/>
    <property type="match status" value="2"/>
</dbReference>
<feature type="domain" description="S1 motif" evidence="5">
    <location>
        <begin position="179"/>
        <end position="248"/>
    </location>
</feature>
<evidence type="ECO:0000256" key="2">
    <source>
        <dbReference type="ARBA" id="ARBA00022980"/>
    </source>
</evidence>
<dbReference type="SUPFAM" id="SSF50249">
    <property type="entry name" value="Nucleic acid-binding proteins"/>
    <property type="match status" value="2"/>
</dbReference>
<organism evidence="6 7">
    <name type="scientific">Tetrabaena socialis</name>
    <dbReference type="NCBI Taxonomy" id="47790"/>
    <lineage>
        <taxon>Eukaryota</taxon>
        <taxon>Viridiplantae</taxon>
        <taxon>Chlorophyta</taxon>
        <taxon>core chlorophytes</taxon>
        <taxon>Chlorophyceae</taxon>
        <taxon>CS clade</taxon>
        <taxon>Chlamydomonadales</taxon>
        <taxon>Tetrabaenaceae</taxon>
        <taxon>Tetrabaena</taxon>
    </lineage>
</organism>
<reference evidence="6 7" key="1">
    <citation type="journal article" date="2017" name="Mol. Biol. Evol.">
        <title>The 4-celled Tetrabaena socialis nuclear genome reveals the essential components for genetic control of cell number at the origin of multicellularity in the volvocine lineage.</title>
        <authorList>
            <person name="Featherston J."/>
            <person name="Arakaki Y."/>
            <person name="Hanschen E.R."/>
            <person name="Ferris P.J."/>
            <person name="Michod R.E."/>
            <person name="Olson B.J.S.C."/>
            <person name="Nozaki H."/>
            <person name="Durand P.M."/>
        </authorList>
    </citation>
    <scope>NUCLEOTIDE SEQUENCE [LARGE SCALE GENOMIC DNA]</scope>
    <source>
        <strain evidence="6 7">NIES-571</strain>
    </source>
</reference>
<dbReference type="InterPro" id="IPR050437">
    <property type="entry name" value="Ribos_protein_bS1-like"/>
</dbReference>
<dbReference type="PANTHER" id="PTHR10724:SF7">
    <property type="entry name" value="SMALL RIBOSOMAL SUBUNIT PROTEIN BS1C"/>
    <property type="match status" value="1"/>
</dbReference>
<dbReference type="GO" id="GO:0003735">
    <property type="term" value="F:structural constituent of ribosome"/>
    <property type="evidence" value="ECO:0007669"/>
    <property type="project" value="TreeGrafter"/>
</dbReference>
<accession>A0A2J7ZG81</accession>
<evidence type="ECO:0000256" key="1">
    <source>
        <dbReference type="ARBA" id="ARBA00006767"/>
    </source>
</evidence>
<evidence type="ECO:0000256" key="4">
    <source>
        <dbReference type="SAM" id="MobiDB-lite"/>
    </source>
</evidence>
<feature type="compositionally biased region" description="Basic and acidic residues" evidence="4">
    <location>
        <begin position="287"/>
        <end position="299"/>
    </location>
</feature>
<keyword evidence="7" id="KW-1185">Reference proteome</keyword>
<evidence type="ECO:0000313" key="7">
    <source>
        <dbReference type="Proteomes" id="UP000236333"/>
    </source>
</evidence>
<dbReference type="EMBL" id="PGGS01003436">
    <property type="protein sequence ID" value="PNG99281.1"/>
    <property type="molecule type" value="Genomic_DNA"/>
</dbReference>
<dbReference type="GO" id="GO:0005840">
    <property type="term" value="C:ribosome"/>
    <property type="evidence" value="ECO:0007669"/>
    <property type="project" value="UniProtKB-KW"/>
</dbReference>
<feature type="region of interest" description="Disordered" evidence="4">
    <location>
        <begin position="134"/>
        <end position="176"/>
    </location>
</feature>
<dbReference type="Gene3D" id="2.40.50.140">
    <property type="entry name" value="Nucleic acid-binding proteins"/>
    <property type="match status" value="2"/>
</dbReference>
<protein>
    <submittedName>
        <fullName evidence="6">30S ribosomal protein S1, chloroplastic</fullName>
    </submittedName>
</protein>
<feature type="domain" description="S1 motif" evidence="5">
    <location>
        <begin position="2"/>
        <end position="71"/>
    </location>
</feature>
<evidence type="ECO:0000256" key="3">
    <source>
        <dbReference type="ARBA" id="ARBA00023274"/>
    </source>
</evidence>
<keyword evidence="3" id="KW-0687">Ribonucleoprotein</keyword>
<sequence length="322" mass="35173">EGGVVAGSVKLVTQHLAVVDLGGGLTGSLTRSQFSHGCVERLHSVLKEGDRMKALVLKLDRALGLAKLSTRVLEATPGDMLRAPQLVYDKAEDAAKVLREKAEQASLANYAKWGRWMEEHKVIRRSGVHLPPALSCASPPAAQRRPPASSTYVFPARCMPRTPQGPSRARSSPHTHQVDELLEGVVQSVERSGAVVNLGDGFCGWLPEAQVSQVPVEDVEKVLQVGQRVKALIRSLDPMRSRVELSTQELEPTPGDMLWDPQRVYDRAKTMRELYLDNQRGPQGAHGQEKEAVREDRTTSKRPLKAGQLKGGVLVSWIGPAS</sequence>
<gene>
    <name evidence="6" type="ORF">TSOC_014943</name>
</gene>
<feature type="non-terminal residue" evidence="6">
    <location>
        <position position="322"/>
    </location>
</feature>
<dbReference type="GO" id="GO:0003729">
    <property type="term" value="F:mRNA binding"/>
    <property type="evidence" value="ECO:0007669"/>
    <property type="project" value="TreeGrafter"/>
</dbReference>
<dbReference type="OrthoDB" id="2402222at2759"/>
<dbReference type="SMART" id="SM00316">
    <property type="entry name" value="S1"/>
    <property type="match status" value="2"/>
</dbReference>
<feature type="region of interest" description="Disordered" evidence="4">
    <location>
        <begin position="278"/>
        <end position="305"/>
    </location>
</feature>
<proteinExistence type="inferred from homology"/>
<dbReference type="GO" id="GO:0006412">
    <property type="term" value="P:translation"/>
    <property type="evidence" value="ECO:0007669"/>
    <property type="project" value="TreeGrafter"/>
</dbReference>
<dbReference type="InterPro" id="IPR012340">
    <property type="entry name" value="NA-bd_OB-fold"/>
</dbReference>